<sequence>MIARIYRRRYCRCRACGARQVKEKAPDEYTRPPRCRRCGQTGTLRIDQWADRKGWRYQTCHCDGQALERPGHKPWPHRRGSRGCLHYVEPIPDIDDFQELYAPDGTCPF</sequence>
<organism evidence="1 2">
    <name type="scientific">Kushneria pakistanensis</name>
    <dbReference type="NCBI Taxonomy" id="1508770"/>
    <lineage>
        <taxon>Bacteria</taxon>
        <taxon>Pseudomonadati</taxon>
        <taxon>Pseudomonadota</taxon>
        <taxon>Gammaproteobacteria</taxon>
        <taxon>Oceanospirillales</taxon>
        <taxon>Halomonadaceae</taxon>
        <taxon>Kushneria</taxon>
    </lineage>
</organism>
<proteinExistence type="predicted"/>
<dbReference type="EMBL" id="BMZM01000006">
    <property type="protein sequence ID" value="GHC34502.1"/>
    <property type="molecule type" value="Genomic_DNA"/>
</dbReference>
<evidence type="ECO:0000313" key="2">
    <source>
        <dbReference type="Proteomes" id="UP000604243"/>
    </source>
</evidence>
<name>A0ABQ3FQR0_9GAMM</name>
<accession>A0ABQ3FQR0</accession>
<gene>
    <name evidence="1" type="ORF">GCM10010082_31460</name>
</gene>
<dbReference type="Proteomes" id="UP000604243">
    <property type="component" value="Unassembled WGS sequence"/>
</dbReference>
<protein>
    <submittedName>
        <fullName evidence="1">Uncharacterized protein</fullName>
    </submittedName>
</protein>
<reference evidence="2" key="1">
    <citation type="journal article" date="2019" name="Int. J. Syst. Evol. Microbiol.">
        <title>The Global Catalogue of Microorganisms (GCM) 10K type strain sequencing project: providing services to taxonomists for standard genome sequencing and annotation.</title>
        <authorList>
            <consortium name="The Broad Institute Genomics Platform"/>
            <consortium name="The Broad Institute Genome Sequencing Center for Infectious Disease"/>
            <person name="Wu L."/>
            <person name="Ma J."/>
        </authorList>
    </citation>
    <scope>NUCLEOTIDE SEQUENCE [LARGE SCALE GENOMIC DNA]</scope>
    <source>
        <strain evidence="2">KCTC 42082</strain>
    </source>
</reference>
<comment type="caution">
    <text evidence="1">The sequence shown here is derived from an EMBL/GenBank/DDBJ whole genome shotgun (WGS) entry which is preliminary data.</text>
</comment>
<keyword evidence="2" id="KW-1185">Reference proteome</keyword>
<evidence type="ECO:0000313" key="1">
    <source>
        <dbReference type="EMBL" id="GHC34502.1"/>
    </source>
</evidence>